<dbReference type="PANTHER" id="PTHR36109:SF2">
    <property type="entry name" value="MEMBRANE PROTEIN"/>
    <property type="match status" value="1"/>
</dbReference>
<protein>
    <recommendedName>
        <fullName evidence="4">General stress protein 17M-like domain-containing protein</fullName>
    </recommendedName>
</protein>
<organism evidence="2 3">
    <name type="scientific">Selenobaculum gibii</name>
    <dbReference type="NCBI Taxonomy" id="3054208"/>
    <lineage>
        <taxon>Bacteria</taxon>
        <taxon>Bacillati</taxon>
        <taxon>Bacillota</taxon>
        <taxon>Negativicutes</taxon>
        <taxon>Selenomonadales</taxon>
        <taxon>Selenomonadaceae</taxon>
        <taxon>Selenobaculum</taxon>
    </lineage>
</organism>
<dbReference type="AlphaFoldDB" id="A0A9Y2AK75"/>
<proteinExistence type="predicted"/>
<dbReference type="InterPro" id="IPR052948">
    <property type="entry name" value="Low_temp-induced_all0457"/>
</dbReference>
<keyword evidence="3" id="KW-1185">Reference proteome</keyword>
<dbReference type="Proteomes" id="UP001243623">
    <property type="component" value="Chromosome"/>
</dbReference>
<dbReference type="PANTHER" id="PTHR36109">
    <property type="entry name" value="MEMBRANE PROTEIN-RELATED"/>
    <property type="match status" value="1"/>
</dbReference>
<sequence>MENNSTNSQNQGTTSPLTTSYNSAQSNTNQVNSTANQNQAQNTTQASSNNQQANITDTMNQQSGIPQAVVGLFSSLNAARESAAQLRQSGFTIEEINIISKEKTNDNVVNNMGSDDSIADGTMAGGAIGGIGGLLLSAGALTIPGIGPIIAAGPIAATIAGAVGGGITGGLIDWGIPSDKSEEYNNEVAYGKTLAVIKTDANKVQQAIQIMNQNGAMNVETHNAK</sequence>
<accession>A0A9Y2AK75</accession>
<dbReference type="KEGG" id="sgbi:P3F81_05460"/>
<feature type="region of interest" description="Disordered" evidence="1">
    <location>
        <begin position="1"/>
        <end position="50"/>
    </location>
</feature>
<evidence type="ECO:0000256" key="1">
    <source>
        <dbReference type="SAM" id="MobiDB-lite"/>
    </source>
</evidence>
<feature type="compositionally biased region" description="Low complexity" evidence="1">
    <location>
        <begin position="1"/>
        <end position="15"/>
    </location>
</feature>
<reference evidence="2" key="1">
    <citation type="submission" date="2023-03" db="EMBL/GenBank/DDBJ databases">
        <title>Selenobaculum gbiensis gen. nov. sp. nov., a new bacterium isolated from the gut microbiota of IBD patient.</title>
        <authorList>
            <person name="Yeo S."/>
            <person name="Park H."/>
            <person name="Huh C.S."/>
        </authorList>
    </citation>
    <scope>NUCLEOTIDE SEQUENCE</scope>
    <source>
        <strain evidence="2">ICN-92133</strain>
    </source>
</reference>
<gene>
    <name evidence="2" type="ORF">P3F81_05460</name>
</gene>
<evidence type="ECO:0000313" key="3">
    <source>
        <dbReference type="Proteomes" id="UP001243623"/>
    </source>
</evidence>
<dbReference type="EMBL" id="CP120678">
    <property type="protein sequence ID" value="WIW71744.1"/>
    <property type="molecule type" value="Genomic_DNA"/>
</dbReference>
<evidence type="ECO:0008006" key="4">
    <source>
        <dbReference type="Google" id="ProtNLM"/>
    </source>
</evidence>
<dbReference type="RefSeq" id="WP_147670620.1">
    <property type="nucleotide sequence ID" value="NZ_CP120678.1"/>
</dbReference>
<feature type="compositionally biased region" description="Low complexity" evidence="1">
    <location>
        <begin position="25"/>
        <end position="50"/>
    </location>
</feature>
<evidence type="ECO:0000313" key="2">
    <source>
        <dbReference type="EMBL" id="WIW71744.1"/>
    </source>
</evidence>
<name>A0A9Y2AK75_9FIRM</name>